<dbReference type="Gene3D" id="3.40.1190.20">
    <property type="match status" value="1"/>
</dbReference>
<protein>
    <submittedName>
        <fullName evidence="5">Sugar kinase</fullName>
    </submittedName>
</protein>
<evidence type="ECO:0000256" key="2">
    <source>
        <dbReference type="ARBA" id="ARBA00022679"/>
    </source>
</evidence>
<dbReference type="AlphaFoldDB" id="A0A5N0V0L1"/>
<keyword evidence="2" id="KW-0808">Transferase</keyword>
<dbReference type="SUPFAM" id="SSF53613">
    <property type="entry name" value="Ribokinase-like"/>
    <property type="match status" value="1"/>
</dbReference>
<dbReference type="OrthoDB" id="9808601at2"/>
<sequence>MLRLDPREERIRSARRFEVSEGGGEYNVGRAVRTVFGVPVRLLTAWVDNPVGRLLESLVLASGVDTRDVIWRDPAVPGVRNGLNFTERGFGVRAPVGVSDREFSAAAQLGRTDFDWPAVFAPGRTAWFHTGGIFAGLSPDTAALTLDGLDAARQAGVVTSVDLNHRPSIFRDDVDGARAGSTFEALVRRADVVFAGVADLTGRLGLGTGTDGSFPALATQLLDKFPEVRTVVASDRRVRSASRHEWRVLGLDRDKGVLGSRDYDLEVLDRIGGGDAMAAGVIATLLRGGDPQDAIECGAAAGALAMTTPGDQLVADAAEVARVASGTPPVAVR</sequence>
<comment type="caution">
    <text evidence="5">The sequence shown here is derived from an EMBL/GenBank/DDBJ whole genome shotgun (WGS) entry which is preliminary data.</text>
</comment>
<dbReference type="Proteomes" id="UP000319769">
    <property type="component" value="Unassembled WGS sequence"/>
</dbReference>
<gene>
    <name evidence="5" type="ORF">FPZ12_021145</name>
</gene>
<evidence type="ECO:0000259" key="4">
    <source>
        <dbReference type="Pfam" id="PF00294"/>
    </source>
</evidence>
<evidence type="ECO:0000256" key="1">
    <source>
        <dbReference type="ARBA" id="ARBA00010688"/>
    </source>
</evidence>
<keyword evidence="6" id="KW-1185">Reference proteome</keyword>
<comment type="similarity">
    <text evidence="1">Belongs to the carbohydrate kinase PfkB family.</text>
</comment>
<dbReference type="PANTHER" id="PTHR43320">
    <property type="entry name" value="SUGAR KINASE"/>
    <property type="match status" value="1"/>
</dbReference>
<keyword evidence="3 5" id="KW-0418">Kinase</keyword>
<feature type="domain" description="Carbohydrate kinase PfkB" evidence="4">
    <location>
        <begin position="266"/>
        <end position="313"/>
    </location>
</feature>
<evidence type="ECO:0000256" key="3">
    <source>
        <dbReference type="ARBA" id="ARBA00022777"/>
    </source>
</evidence>
<dbReference type="InterPro" id="IPR029056">
    <property type="entry name" value="Ribokinase-like"/>
</dbReference>
<name>A0A5N0V0L1_9PSEU</name>
<dbReference type="EMBL" id="VMNW02000031">
    <property type="protein sequence ID" value="KAA9159102.1"/>
    <property type="molecule type" value="Genomic_DNA"/>
</dbReference>
<dbReference type="GO" id="GO:0016301">
    <property type="term" value="F:kinase activity"/>
    <property type="evidence" value="ECO:0007669"/>
    <property type="project" value="UniProtKB-KW"/>
</dbReference>
<organism evidence="5 6">
    <name type="scientific">Amycolatopsis acidicola</name>
    <dbReference type="NCBI Taxonomy" id="2596893"/>
    <lineage>
        <taxon>Bacteria</taxon>
        <taxon>Bacillati</taxon>
        <taxon>Actinomycetota</taxon>
        <taxon>Actinomycetes</taxon>
        <taxon>Pseudonocardiales</taxon>
        <taxon>Pseudonocardiaceae</taxon>
        <taxon>Amycolatopsis</taxon>
    </lineage>
</organism>
<accession>A0A5N0V0L1</accession>
<dbReference type="CDD" id="cd01166">
    <property type="entry name" value="KdgK"/>
    <property type="match status" value="1"/>
</dbReference>
<dbReference type="InterPro" id="IPR011611">
    <property type="entry name" value="PfkB_dom"/>
</dbReference>
<evidence type="ECO:0000313" key="5">
    <source>
        <dbReference type="EMBL" id="KAA9159102.1"/>
    </source>
</evidence>
<dbReference type="PANTHER" id="PTHR43320:SF2">
    <property type="entry name" value="2-DEHYDRO-3-DEOXYGLUCONOKINASE_2-DEHYDRO-3-DEOXYGALACTONOKINASE"/>
    <property type="match status" value="1"/>
</dbReference>
<dbReference type="InterPro" id="IPR052700">
    <property type="entry name" value="Carb_kinase_PfkB-like"/>
</dbReference>
<reference evidence="5" key="1">
    <citation type="submission" date="2019-09" db="EMBL/GenBank/DDBJ databases">
        <authorList>
            <person name="Teo W.F.A."/>
            <person name="Duangmal K."/>
        </authorList>
    </citation>
    <scope>NUCLEOTIDE SEQUENCE [LARGE SCALE GENOMIC DNA]</scope>
    <source>
        <strain evidence="5">K81G1</strain>
    </source>
</reference>
<dbReference type="Pfam" id="PF00294">
    <property type="entry name" value="PfkB"/>
    <property type="match status" value="1"/>
</dbReference>
<proteinExistence type="inferred from homology"/>
<evidence type="ECO:0000313" key="6">
    <source>
        <dbReference type="Proteomes" id="UP000319769"/>
    </source>
</evidence>